<name>A0A1Z5KG34_FISSO</name>
<keyword evidence="1" id="KW-0175">Coiled coil</keyword>
<reference evidence="2 3" key="1">
    <citation type="journal article" date="2015" name="Plant Cell">
        <title>Oil accumulation by the oleaginous diatom Fistulifera solaris as revealed by the genome and transcriptome.</title>
        <authorList>
            <person name="Tanaka T."/>
            <person name="Maeda Y."/>
            <person name="Veluchamy A."/>
            <person name="Tanaka M."/>
            <person name="Abida H."/>
            <person name="Marechal E."/>
            <person name="Bowler C."/>
            <person name="Muto M."/>
            <person name="Sunaga Y."/>
            <person name="Tanaka M."/>
            <person name="Yoshino T."/>
            <person name="Taniguchi T."/>
            <person name="Fukuda Y."/>
            <person name="Nemoto M."/>
            <person name="Matsumoto M."/>
            <person name="Wong P.S."/>
            <person name="Aburatani S."/>
            <person name="Fujibuchi W."/>
        </authorList>
    </citation>
    <scope>NUCLEOTIDE SEQUENCE [LARGE SCALE GENOMIC DNA]</scope>
    <source>
        <strain evidence="2 3">JPCC DA0580</strain>
    </source>
</reference>
<accession>A0A1Z5KG34</accession>
<gene>
    <name evidence="2" type="ORF">FisN_5Lh335</name>
</gene>
<evidence type="ECO:0000313" key="3">
    <source>
        <dbReference type="Proteomes" id="UP000198406"/>
    </source>
</evidence>
<feature type="coiled-coil region" evidence="1">
    <location>
        <begin position="107"/>
        <end position="134"/>
    </location>
</feature>
<dbReference type="EMBL" id="BDSP01000223">
    <property type="protein sequence ID" value="GAX25253.1"/>
    <property type="molecule type" value="Genomic_DNA"/>
</dbReference>
<evidence type="ECO:0000313" key="2">
    <source>
        <dbReference type="EMBL" id="GAX25253.1"/>
    </source>
</evidence>
<evidence type="ECO:0000256" key="1">
    <source>
        <dbReference type="SAM" id="Coils"/>
    </source>
</evidence>
<proteinExistence type="predicted"/>
<dbReference type="InParanoid" id="A0A1Z5KG34"/>
<keyword evidence="3" id="KW-1185">Reference proteome</keyword>
<dbReference type="Proteomes" id="UP000198406">
    <property type="component" value="Unassembled WGS sequence"/>
</dbReference>
<comment type="caution">
    <text evidence="2">The sequence shown here is derived from an EMBL/GenBank/DDBJ whole genome shotgun (WGS) entry which is preliminary data.</text>
</comment>
<sequence>MVNRMMISRAYNSASFLKNRTVFFQGRRCKSSDSSARLTSSLESANSFWLSLRRRAAIALTQTLSVDDKKDLLEKIGGKQLLQPETLEDTRLQQEDDSLSLKNSIAEAVAQARMEEAQRQEKKWEKDREAILQEAEKAAMERVASQLRIQKFNQWQQEVGKAKTSSVMERVADKDATQEETQSEQEHPVLGMAYASLGYKSVHLVSAKDLADIPVWEKQRIYRHDRAKSMAQDKMKTMKLGMPGVITLYEDRDGKLSIIDGQHRVGMMSLLNEQSVEGLDLDSVLVEVYKELPEYGEDHAKDIFLEINKAEPVKLLDMPGVATAKDRTIINRGAQLLMERFPSMFSPSQKCRVPNLNIDNLRDALFAANVIKRHSLTSAPALEAWLLEQNAKMEVKYQSDEAKKTVSVAALTKAKTHSFYLGLDSSWYYH</sequence>
<organism evidence="2 3">
    <name type="scientific">Fistulifera solaris</name>
    <name type="common">Oleaginous diatom</name>
    <dbReference type="NCBI Taxonomy" id="1519565"/>
    <lineage>
        <taxon>Eukaryota</taxon>
        <taxon>Sar</taxon>
        <taxon>Stramenopiles</taxon>
        <taxon>Ochrophyta</taxon>
        <taxon>Bacillariophyta</taxon>
        <taxon>Bacillariophyceae</taxon>
        <taxon>Bacillariophycidae</taxon>
        <taxon>Naviculales</taxon>
        <taxon>Naviculaceae</taxon>
        <taxon>Fistulifera</taxon>
    </lineage>
</organism>
<dbReference type="OrthoDB" id="204494at2759"/>
<dbReference type="AlphaFoldDB" id="A0A1Z5KG34"/>
<protein>
    <submittedName>
        <fullName evidence="2">Uncharacterized protein</fullName>
    </submittedName>
</protein>